<evidence type="ECO:0000259" key="1">
    <source>
        <dbReference type="Pfam" id="PF12998"/>
    </source>
</evidence>
<evidence type="ECO:0000313" key="3">
    <source>
        <dbReference type="Proteomes" id="UP000274131"/>
    </source>
</evidence>
<sequence>MLYLEDFLELIEHLPNELRERCTDLRMLDLKVQSGLDQINKAVKEYFEQSPGLSREEQERRFSKIKEVCF</sequence>
<dbReference type="STRING" id="51028.A0A0N4VNA3"/>
<evidence type="ECO:0000313" key="4">
    <source>
        <dbReference type="WBParaSite" id="EVEC_0001244901-mRNA-1"/>
    </source>
</evidence>
<protein>
    <submittedName>
        <fullName evidence="4">ING domain-containing protein</fullName>
    </submittedName>
</protein>
<dbReference type="InterPro" id="IPR024610">
    <property type="entry name" value="ING_N_histone-binding"/>
</dbReference>
<evidence type="ECO:0000313" key="2">
    <source>
        <dbReference type="EMBL" id="VDD96898.1"/>
    </source>
</evidence>
<organism evidence="4">
    <name type="scientific">Enterobius vermicularis</name>
    <name type="common">Human pinworm</name>
    <dbReference type="NCBI Taxonomy" id="51028"/>
    <lineage>
        <taxon>Eukaryota</taxon>
        <taxon>Metazoa</taxon>
        <taxon>Ecdysozoa</taxon>
        <taxon>Nematoda</taxon>
        <taxon>Chromadorea</taxon>
        <taxon>Rhabditida</taxon>
        <taxon>Spirurina</taxon>
        <taxon>Oxyuridomorpha</taxon>
        <taxon>Oxyuroidea</taxon>
        <taxon>Oxyuridae</taxon>
        <taxon>Enterobius</taxon>
    </lineage>
</organism>
<dbReference type="EMBL" id="UXUI01012450">
    <property type="protein sequence ID" value="VDD96898.1"/>
    <property type="molecule type" value="Genomic_DNA"/>
</dbReference>
<dbReference type="AlphaFoldDB" id="A0A0N4VNA3"/>
<name>A0A0N4VNA3_ENTVE</name>
<reference evidence="4" key="1">
    <citation type="submission" date="2017-02" db="UniProtKB">
        <authorList>
            <consortium name="WormBaseParasite"/>
        </authorList>
    </citation>
    <scope>IDENTIFICATION</scope>
</reference>
<gene>
    <name evidence="2" type="ORF">EVEC_LOCUS11649</name>
</gene>
<reference evidence="2 3" key="2">
    <citation type="submission" date="2018-10" db="EMBL/GenBank/DDBJ databases">
        <authorList>
            <consortium name="Pathogen Informatics"/>
        </authorList>
    </citation>
    <scope>NUCLEOTIDE SEQUENCE [LARGE SCALE GENOMIC DNA]</scope>
</reference>
<feature type="domain" description="Inhibitor of growth protein N-terminal histone-binding" evidence="1">
    <location>
        <begin position="3"/>
        <end position="67"/>
    </location>
</feature>
<keyword evidence="3" id="KW-1185">Reference proteome</keyword>
<dbReference type="Gene3D" id="6.10.140.1740">
    <property type="match status" value="1"/>
</dbReference>
<dbReference type="WBParaSite" id="EVEC_0001244901-mRNA-1">
    <property type="protein sequence ID" value="EVEC_0001244901-mRNA-1"/>
    <property type="gene ID" value="EVEC_0001244901"/>
</dbReference>
<dbReference type="OrthoDB" id="5411773at2759"/>
<dbReference type="Proteomes" id="UP000274131">
    <property type="component" value="Unassembled WGS sequence"/>
</dbReference>
<proteinExistence type="predicted"/>
<dbReference type="Pfam" id="PF12998">
    <property type="entry name" value="ING"/>
    <property type="match status" value="1"/>
</dbReference>
<accession>A0A0N4VNA3</accession>